<evidence type="ECO:0000313" key="7">
    <source>
        <dbReference type="EMBL" id="GEK81512.1"/>
    </source>
</evidence>
<dbReference type="AlphaFoldDB" id="A0AA87UYQ5"/>
<keyword evidence="2 6" id="KW-0479">Metal-binding</keyword>
<dbReference type="PRINTS" id="PR01576">
    <property type="entry name" value="PDEFORMYLASE"/>
</dbReference>
<comment type="catalytic activity">
    <reaction evidence="6">
        <text>N-terminal N-formyl-L-methionyl-[peptide] + H2O = N-terminal L-methionyl-[peptide] + formate</text>
        <dbReference type="Rhea" id="RHEA:24420"/>
        <dbReference type="Rhea" id="RHEA-COMP:10639"/>
        <dbReference type="Rhea" id="RHEA-COMP:10640"/>
        <dbReference type="ChEBI" id="CHEBI:15377"/>
        <dbReference type="ChEBI" id="CHEBI:15740"/>
        <dbReference type="ChEBI" id="CHEBI:49298"/>
        <dbReference type="ChEBI" id="CHEBI:64731"/>
        <dbReference type="EC" id="3.5.1.88"/>
    </reaction>
</comment>
<evidence type="ECO:0000256" key="2">
    <source>
        <dbReference type="ARBA" id="ARBA00022723"/>
    </source>
</evidence>
<dbReference type="GO" id="GO:0006412">
    <property type="term" value="P:translation"/>
    <property type="evidence" value="ECO:0007669"/>
    <property type="project" value="UniProtKB-UniRule"/>
</dbReference>
<keyword evidence="4 6" id="KW-0648">Protein biosynthesis</keyword>
<dbReference type="PANTHER" id="PTHR10458">
    <property type="entry name" value="PEPTIDE DEFORMYLASE"/>
    <property type="match status" value="1"/>
</dbReference>
<dbReference type="InterPro" id="IPR023635">
    <property type="entry name" value="Peptide_deformylase"/>
</dbReference>
<dbReference type="GO" id="GO:0042586">
    <property type="term" value="F:peptide deformylase activity"/>
    <property type="evidence" value="ECO:0007669"/>
    <property type="project" value="UniProtKB-UniRule"/>
</dbReference>
<dbReference type="NCBIfam" id="TIGR00079">
    <property type="entry name" value="pept_deformyl"/>
    <property type="match status" value="1"/>
</dbReference>
<dbReference type="PANTHER" id="PTHR10458:SF2">
    <property type="entry name" value="PEPTIDE DEFORMYLASE, MITOCHONDRIAL"/>
    <property type="match status" value="1"/>
</dbReference>
<evidence type="ECO:0000256" key="6">
    <source>
        <dbReference type="HAMAP-Rule" id="MF_00163"/>
    </source>
</evidence>
<dbReference type="HAMAP" id="MF_00163">
    <property type="entry name" value="Pep_deformylase"/>
    <property type="match status" value="1"/>
</dbReference>
<keyword evidence="3 6" id="KW-0378">Hydrolase</keyword>
<keyword evidence="8" id="KW-1185">Reference proteome</keyword>
<comment type="caution">
    <text evidence="7">The sequence shown here is derived from an EMBL/GenBank/DDBJ whole genome shotgun (WGS) entry which is preliminary data.</text>
</comment>
<dbReference type="PIRSF" id="PIRSF004749">
    <property type="entry name" value="Pep_def"/>
    <property type="match status" value="1"/>
</dbReference>
<dbReference type="Pfam" id="PF01327">
    <property type="entry name" value="Pep_deformylase"/>
    <property type="match status" value="1"/>
</dbReference>
<accession>A0AA87UYQ5</accession>
<name>A0AA87UYQ5_9MICO</name>
<dbReference type="GO" id="GO:0046872">
    <property type="term" value="F:metal ion binding"/>
    <property type="evidence" value="ECO:0007669"/>
    <property type="project" value="UniProtKB-KW"/>
</dbReference>
<comment type="cofactor">
    <cofactor evidence="6">
        <name>Fe(2+)</name>
        <dbReference type="ChEBI" id="CHEBI:29033"/>
    </cofactor>
    <text evidence="6">Binds 1 Fe(2+) ion.</text>
</comment>
<dbReference type="SUPFAM" id="SSF56420">
    <property type="entry name" value="Peptide deformylase"/>
    <property type="match status" value="1"/>
</dbReference>
<dbReference type="NCBIfam" id="NF001159">
    <property type="entry name" value="PRK00150.1-3"/>
    <property type="match status" value="1"/>
</dbReference>
<dbReference type="EMBL" id="BJUU01000029">
    <property type="protein sequence ID" value="GEK81512.1"/>
    <property type="molecule type" value="Genomic_DNA"/>
</dbReference>
<dbReference type="Proteomes" id="UP000321749">
    <property type="component" value="Unassembled WGS sequence"/>
</dbReference>
<dbReference type="Gene3D" id="3.90.45.10">
    <property type="entry name" value="Peptide deformylase"/>
    <property type="match status" value="1"/>
</dbReference>
<evidence type="ECO:0000256" key="4">
    <source>
        <dbReference type="ARBA" id="ARBA00022917"/>
    </source>
</evidence>
<feature type="binding site" evidence="6">
    <location>
        <position position="98"/>
    </location>
    <ligand>
        <name>Fe cation</name>
        <dbReference type="ChEBI" id="CHEBI:24875"/>
    </ligand>
</feature>
<feature type="binding site" evidence="6">
    <location>
        <position position="144"/>
    </location>
    <ligand>
        <name>Fe cation</name>
        <dbReference type="ChEBI" id="CHEBI:24875"/>
    </ligand>
</feature>
<dbReference type="CDD" id="cd00487">
    <property type="entry name" value="Pep_deformylase"/>
    <property type="match status" value="1"/>
</dbReference>
<comment type="function">
    <text evidence="6">Removes the formyl group from the N-terminal Met of newly synthesized proteins. Requires at least a dipeptide for an efficient rate of reaction. N-terminal L-methionine is a prerequisite for activity but the enzyme has broad specificity at other positions.</text>
</comment>
<keyword evidence="5 6" id="KW-0408">Iron</keyword>
<organism evidence="7 8">
    <name type="scientific">Agrococcus baldri</name>
    <dbReference type="NCBI Taxonomy" id="153730"/>
    <lineage>
        <taxon>Bacteria</taxon>
        <taxon>Bacillati</taxon>
        <taxon>Actinomycetota</taxon>
        <taxon>Actinomycetes</taxon>
        <taxon>Micrococcales</taxon>
        <taxon>Microbacteriaceae</taxon>
        <taxon>Agrococcus</taxon>
    </lineage>
</organism>
<protein>
    <recommendedName>
        <fullName evidence="6">Peptide deformylase</fullName>
        <shortName evidence="6">PDF</shortName>
        <ecNumber evidence="6">3.5.1.88</ecNumber>
    </recommendedName>
    <alternativeName>
        <fullName evidence="6">Polypeptide deformylase</fullName>
    </alternativeName>
</protein>
<dbReference type="InterPro" id="IPR036821">
    <property type="entry name" value="Peptide_deformylase_sf"/>
</dbReference>
<evidence type="ECO:0000256" key="1">
    <source>
        <dbReference type="ARBA" id="ARBA00010759"/>
    </source>
</evidence>
<dbReference type="RefSeq" id="WP_146797217.1">
    <property type="nucleotide sequence ID" value="NZ_BJUU01000029.1"/>
</dbReference>
<reference evidence="7 8" key="1">
    <citation type="submission" date="2019-07" db="EMBL/GenBank/DDBJ databases">
        <title>Whole genome shotgun sequence of Agrococcus baldri NBRC 103055.</title>
        <authorList>
            <person name="Hosoyama A."/>
            <person name="Uohara A."/>
            <person name="Ohji S."/>
            <person name="Ichikawa N."/>
        </authorList>
    </citation>
    <scope>NUCLEOTIDE SEQUENCE [LARGE SCALE GENOMIC DNA]</scope>
    <source>
        <strain evidence="7 8">NBRC 103055</strain>
    </source>
</reference>
<evidence type="ECO:0000313" key="8">
    <source>
        <dbReference type="Proteomes" id="UP000321749"/>
    </source>
</evidence>
<feature type="binding site" evidence="6">
    <location>
        <position position="140"/>
    </location>
    <ligand>
        <name>Fe cation</name>
        <dbReference type="ChEBI" id="CHEBI:24875"/>
    </ligand>
</feature>
<evidence type="ECO:0000256" key="5">
    <source>
        <dbReference type="ARBA" id="ARBA00023004"/>
    </source>
</evidence>
<dbReference type="EC" id="3.5.1.88" evidence="6"/>
<gene>
    <name evidence="6 7" type="primary">def</name>
    <name evidence="7" type="ORF">ABA31_28630</name>
</gene>
<sequence length="187" mass="20373">MTVLPICITGEPVLHEVAEPVTAFDAALATLVADMFETMEAAPGVGLAAPQIGIGSRLFVYDWTDADGTRTRGVAANPELWIAPLPLGVPDEEDEEGCLSIPGERFALKRSDRAILRAQDEHGEHYELEASGWLARILQHEFDHLNGILYADRLDAFGTKGVQKAIKRNKWGVPGTSWLPGVDDLED</sequence>
<evidence type="ECO:0000256" key="3">
    <source>
        <dbReference type="ARBA" id="ARBA00022801"/>
    </source>
</evidence>
<comment type="similarity">
    <text evidence="1 6">Belongs to the polypeptide deformylase family.</text>
</comment>
<proteinExistence type="inferred from homology"/>
<feature type="active site" evidence="6">
    <location>
        <position position="141"/>
    </location>
</feature>